<dbReference type="AlphaFoldDB" id="A0A920BVC2"/>
<protein>
    <submittedName>
        <fullName evidence="3">Uncharacterized protein</fullName>
    </submittedName>
</protein>
<dbReference type="EMBL" id="BORC01000009">
    <property type="protein sequence ID" value="GIN63979.1"/>
    <property type="molecule type" value="Genomic_DNA"/>
</dbReference>
<keyword evidence="4" id="KW-1185">Reference proteome</keyword>
<reference evidence="3" key="1">
    <citation type="submission" date="2021-03" db="EMBL/GenBank/DDBJ databases">
        <title>Antimicrobial resistance genes in bacteria isolated from Japanese honey, and their potential for conferring macrolide and lincosamide resistance in the American foulbrood pathogen Paenibacillus larvae.</title>
        <authorList>
            <person name="Okamoto M."/>
            <person name="Kumagai M."/>
            <person name="Kanamori H."/>
            <person name="Takamatsu D."/>
        </authorList>
    </citation>
    <scope>NUCLEOTIDE SEQUENCE</scope>
    <source>
        <strain evidence="3">J27TS8</strain>
    </source>
</reference>
<evidence type="ECO:0000256" key="1">
    <source>
        <dbReference type="SAM" id="MobiDB-lite"/>
    </source>
</evidence>
<keyword evidence="2" id="KW-0472">Membrane</keyword>
<evidence type="ECO:0000313" key="4">
    <source>
        <dbReference type="Proteomes" id="UP000682111"/>
    </source>
</evidence>
<name>A0A920BVC2_9BACI</name>
<evidence type="ECO:0000313" key="3">
    <source>
        <dbReference type="EMBL" id="GIN63979.1"/>
    </source>
</evidence>
<proteinExistence type="predicted"/>
<accession>A0A920BVC2</accession>
<keyword evidence="2" id="KW-1133">Transmembrane helix</keyword>
<organism evidence="3 4">
    <name type="scientific">Robertmurraya siralis</name>
    <dbReference type="NCBI Taxonomy" id="77777"/>
    <lineage>
        <taxon>Bacteria</taxon>
        <taxon>Bacillati</taxon>
        <taxon>Bacillota</taxon>
        <taxon>Bacilli</taxon>
        <taxon>Bacillales</taxon>
        <taxon>Bacillaceae</taxon>
        <taxon>Robertmurraya</taxon>
    </lineage>
</organism>
<feature type="transmembrane region" description="Helical" evidence="2">
    <location>
        <begin position="56"/>
        <end position="76"/>
    </location>
</feature>
<gene>
    <name evidence="3" type="ORF">J27TS8_39720</name>
</gene>
<feature type="region of interest" description="Disordered" evidence="1">
    <location>
        <begin position="1"/>
        <end position="25"/>
    </location>
</feature>
<sequence length="271" mass="31441">MKNNQNNLEDKLSKLPTHSMSKSKQDRMHQHIMNALNDVEVQQPEGRHPLMKRLQIGVASAAAIVLISILGLSFVMNHGEQIGEQTQTPNLNERENLQDQDKKNLEITEEKQVSVEEKATEIYDALRNRDMDLLSSFVHSEKGLFLSLYDYIEQFSAVFEKDEVPALLEDNTEYFWGYGDANMELKYTPTGYMDKYLKPDTFLNSDNKMFDSQTQRSDLNERIQAKFPKAKIVEFYKEPVYEDWKSVFLVFEPNNASNWELVAIISAEWTP</sequence>
<evidence type="ECO:0000256" key="2">
    <source>
        <dbReference type="SAM" id="Phobius"/>
    </source>
</evidence>
<keyword evidence="2" id="KW-0812">Transmembrane</keyword>
<dbReference type="RefSeq" id="WP_212934323.1">
    <property type="nucleotide sequence ID" value="NZ_BORC01000009.1"/>
</dbReference>
<comment type="caution">
    <text evidence="3">The sequence shown here is derived from an EMBL/GenBank/DDBJ whole genome shotgun (WGS) entry which is preliminary data.</text>
</comment>
<dbReference type="Proteomes" id="UP000682111">
    <property type="component" value="Unassembled WGS sequence"/>
</dbReference>